<dbReference type="Gene3D" id="1.25.40.10">
    <property type="entry name" value="Tetratricopeptide repeat domain"/>
    <property type="match status" value="1"/>
</dbReference>
<sequence>MSLSPLRMLQVCNSSLWQPELLDVSFVFLDPSFDSFLKMADGPVIEFTGFMKAFRLFRENRLSEAEVVCTNLLRKNPLDQATWALKMQCLSDSTFVDELDNEDMGLAETFLEQNVIATSARPGTSFQRPKTTAKGMNPIMRPSTNAGRPLSGVVRPQTSFKAGSMDQAVRTARTAKTARAVSSTSARNMRLGTASMAAGADGEFVNLARLNIDKYAADPQVNRQLFEYVFYYVNDIRVAHQIAGTASKSASFEDYYWKNQLAKCYLRLGMLNDAEKQLNSSLNQRKLIESFALLAKVQNRMDQPVAALKTYAQGLESFNEDVTMLTGIARVQEALGEYDLSVDMYKRVLDVQSNNIEAIACVATTHFYDGKPEIALRYYRRILQMGVSSAELFMNIGLCCFAAQQFDFAVSSILRAQSTMTEDVAADIWYNIGQVMIDVGELEYAARAYSIALTHDPDHSESLVNLGILKHRDGKIDESRAMFSSAIAKNPLMFEGNYNLALVCLAQGRYHEAKNLIGKALEAFPDHEHCKRMYENMKPLYESV</sequence>
<comment type="caution">
    <text evidence="3">The sequence shown here is derived from an EMBL/GenBank/DDBJ whole genome shotgun (WGS) entry which is preliminary data.</text>
</comment>
<dbReference type="OrthoDB" id="421121at2759"/>
<dbReference type="GO" id="GO:0036064">
    <property type="term" value="C:ciliary basal body"/>
    <property type="evidence" value="ECO:0007669"/>
    <property type="project" value="TreeGrafter"/>
</dbReference>
<dbReference type="InterPro" id="IPR028796">
    <property type="entry name" value="BBS8"/>
</dbReference>
<feature type="region of interest" description="Disordered" evidence="2">
    <location>
        <begin position="122"/>
        <end position="152"/>
    </location>
</feature>
<dbReference type="InterPro" id="IPR019734">
    <property type="entry name" value="TPR_rpt"/>
</dbReference>
<reference evidence="4" key="1">
    <citation type="submission" date="2017-10" db="EMBL/GenBank/DDBJ databases">
        <title>Rapid genome shrinkage in a self-fertile nematode reveals novel sperm competition proteins.</title>
        <authorList>
            <person name="Yin D."/>
            <person name="Schwarz E.M."/>
            <person name="Thomas C.G."/>
            <person name="Felde R.L."/>
            <person name="Korf I.F."/>
            <person name="Cutter A.D."/>
            <person name="Schartner C.M."/>
            <person name="Ralston E.J."/>
            <person name="Meyer B.J."/>
            <person name="Haag E.S."/>
        </authorList>
    </citation>
    <scope>NUCLEOTIDE SEQUENCE [LARGE SCALE GENOMIC DNA]</scope>
    <source>
        <strain evidence="4">JU1422</strain>
    </source>
</reference>
<evidence type="ECO:0000313" key="3">
    <source>
        <dbReference type="EMBL" id="PIC27759.1"/>
    </source>
</evidence>
<protein>
    <submittedName>
        <fullName evidence="3">Uncharacterized protein</fullName>
    </submittedName>
</protein>
<dbReference type="GO" id="GO:1905515">
    <property type="term" value="P:non-motile cilium assembly"/>
    <property type="evidence" value="ECO:0007669"/>
    <property type="project" value="InterPro"/>
</dbReference>
<keyword evidence="1" id="KW-0802">TPR repeat</keyword>
<dbReference type="CDD" id="cd21341">
    <property type="entry name" value="TTC8_N"/>
    <property type="match status" value="1"/>
</dbReference>
<dbReference type="AlphaFoldDB" id="A0A2G5TKG4"/>
<evidence type="ECO:0000256" key="2">
    <source>
        <dbReference type="SAM" id="MobiDB-lite"/>
    </source>
</evidence>
<dbReference type="InterPro" id="IPR011990">
    <property type="entry name" value="TPR-like_helical_dom_sf"/>
</dbReference>
<dbReference type="Proteomes" id="UP000230233">
    <property type="component" value="Chromosome V"/>
</dbReference>
<evidence type="ECO:0000313" key="4">
    <source>
        <dbReference type="Proteomes" id="UP000230233"/>
    </source>
</evidence>
<organism evidence="3 4">
    <name type="scientific">Caenorhabditis nigoni</name>
    <dbReference type="NCBI Taxonomy" id="1611254"/>
    <lineage>
        <taxon>Eukaryota</taxon>
        <taxon>Metazoa</taxon>
        <taxon>Ecdysozoa</taxon>
        <taxon>Nematoda</taxon>
        <taxon>Chromadorea</taxon>
        <taxon>Rhabditida</taxon>
        <taxon>Rhabditina</taxon>
        <taxon>Rhabditomorpha</taxon>
        <taxon>Rhabditoidea</taxon>
        <taxon>Rhabditidae</taxon>
        <taxon>Peloderinae</taxon>
        <taxon>Caenorhabditis</taxon>
    </lineage>
</organism>
<accession>A0A2G5TKG4</accession>
<dbReference type="Pfam" id="PF14559">
    <property type="entry name" value="TPR_19"/>
    <property type="match status" value="1"/>
</dbReference>
<name>A0A2G5TKG4_9PELO</name>
<dbReference type="STRING" id="1611254.A0A2G5TKG4"/>
<evidence type="ECO:0000256" key="1">
    <source>
        <dbReference type="PROSITE-ProRule" id="PRU00339"/>
    </source>
</evidence>
<dbReference type="GO" id="GO:0034464">
    <property type="term" value="C:BBSome"/>
    <property type="evidence" value="ECO:0007669"/>
    <property type="project" value="InterPro"/>
</dbReference>
<dbReference type="Pfam" id="PF13432">
    <property type="entry name" value="TPR_16"/>
    <property type="match status" value="1"/>
</dbReference>
<feature type="repeat" description="TPR" evidence="1">
    <location>
        <begin position="426"/>
        <end position="459"/>
    </location>
</feature>
<dbReference type="EMBL" id="PDUG01000005">
    <property type="protein sequence ID" value="PIC27759.1"/>
    <property type="molecule type" value="Genomic_DNA"/>
</dbReference>
<dbReference type="PANTHER" id="PTHR44177:SF1">
    <property type="entry name" value="TETRATRICOPEPTIDE REPEAT PROTEIN 8"/>
    <property type="match status" value="1"/>
</dbReference>
<dbReference type="SMART" id="SM00028">
    <property type="entry name" value="TPR"/>
    <property type="match status" value="7"/>
</dbReference>
<proteinExistence type="predicted"/>
<gene>
    <name evidence="3" type="primary">Cni-bbs-8</name>
    <name evidence="3" type="synonym">Cnig_chr_V.g19917</name>
    <name evidence="3" type="ORF">B9Z55_019917</name>
</gene>
<dbReference type="PANTHER" id="PTHR44177">
    <property type="entry name" value="TETRATRICOPEPTIDE REPEAT PROTEIN 8"/>
    <property type="match status" value="1"/>
</dbReference>
<dbReference type="FunFam" id="1.25.40.10:FF:000586">
    <property type="entry name" value="Bardet-Biedl syndrome 8"/>
    <property type="match status" value="1"/>
</dbReference>
<feature type="repeat" description="TPR" evidence="1">
    <location>
        <begin position="322"/>
        <end position="355"/>
    </location>
</feature>
<keyword evidence="4" id="KW-1185">Reference proteome</keyword>
<dbReference type="SUPFAM" id="SSF48452">
    <property type="entry name" value="TPR-like"/>
    <property type="match status" value="1"/>
</dbReference>
<dbReference type="GO" id="GO:0097730">
    <property type="term" value="C:non-motile cilium"/>
    <property type="evidence" value="ECO:0007669"/>
    <property type="project" value="TreeGrafter"/>
</dbReference>
<dbReference type="PROSITE" id="PS50005">
    <property type="entry name" value="TPR"/>
    <property type="match status" value="2"/>
</dbReference>